<dbReference type="HOGENOM" id="CLU_969991_0_0_1"/>
<gene>
    <name evidence="6" type="ORF">M413DRAFT_442346</name>
</gene>
<dbReference type="InterPro" id="IPR002893">
    <property type="entry name" value="Znf_MYND"/>
</dbReference>
<dbReference type="Proteomes" id="UP000053424">
    <property type="component" value="Unassembled WGS sequence"/>
</dbReference>
<sequence length="288" mass="32717">MLSAGSYEQTSFKPHVPGNLAGSRNVPHECIHCHITKPSGAPAFPICSGCRLVRYCSREHQTAHWKVHKPFCQPQKHFNENTLQSVRASSEMAPSGLTVKEEMIFQEDDFCRLHMWTLSVAMECLVHEVRYQFVIKKRFMRIGLEYRPNGDGNPAKTFTVKYVMSDDLPDESGPPTPIDVQISAMAKQYDSYVGTPGYRGLLNCFYEVEGLPGSVFPIPIYEYNPVRNGPVVSGWYDRMKSMMDNGIVHRLLGGAWKPGVMVKKGKKWVFQERSREALFAEFGVRVLY</sequence>
<dbReference type="AlphaFoldDB" id="A0A0C3CNS8"/>
<dbReference type="EMBL" id="KN831772">
    <property type="protein sequence ID" value="KIM45734.1"/>
    <property type="molecule type" value="Genomic_DNA"/>
</dbReference>
<dbReference type="SUPFAM" id="SSF144232">
    <property type="entry name" value="HIT/MYND zinc finger-like"/>
    <property type="match status" value="1"/>
</dbReference>
<keyword evidence="7" id="KW-1185">Reference proteome</keyword>
<dbReference type="GO" id="GO:0008270">
    <property type="term" value="F:zinc ion binding"/>
    <property type="evidence" value="ECO:0007669"/>
    <property type="project" value="UniProtKB-KW"/>
</dbReference>
<evidence type="ECO:0000256" key="2">
    <source>
        <dbReference type="ARBA" id="ARBA00022771"/>
    </source>
</evidence>
<dbReference type="Pfam" id="PF01753">
    <property type="entry name" value="zf-MYND"/>
    <property type="match status" value="1"/>
</dbReference>
<organism evidence="6 7">
    <name type="scientific">Hebeloma cylindrosporum</name>
    <dbReference type="NCBI Taxonomy" id="76867"/>
    <lineage>
        <taxon>Eukaryota</taxon>
        <taxon>Fungi</taxon>
        <taxon>Dikarya</taxon>
        <taxon>Basidiomycota</taxon>
        <taxon>Agaricomycotina</taxon>
        <taxon>Agaricomycetes</taxon>
        <taxon>Agaricomycetidae</taxon>
        <taxon>Agaricales</taxon>
        <taxon>Agaricineae</taxon>
        <taxon>Hymenogastraceae</taxon>
        <taxon>Hebeloma</taxon>
    </lineage>
</organism>
<evidence type="ECO:0000256" key="1">
    <source>
        <dbReference type="ARBA" id="ARBA00022723"/>
    </source>
</evidence>
<feature type="domain" description="MYND-type" evidence="5">
    <location>
        <begin position="30"/>
        <end position="72"/>
    </location>
</feature>
<protein>
    <recommendedName>
        <fullName evidence="5">MYND-type domain-containing protein</fullName>
    </recommendedName>
</protein>
<name>A0A0C3CNS8_HEBCY</name>
<reference evidence="7" key="2">
    <citation type="submission" date="2015-01" db="EMBL/GenBank/DDBJ databases">
        <title>Evolutionary Origins and Diversification of the Mycorrhizal Mutualists.</title>
        <authorList>
            <consortium name="DOE Joint Genome Institute"/>
            <consortium name="Mycorrhizal Genomics Consortium"/>
            <person name="Kohler A."/>
            <person name="Kuo A."/>
            <person name="Nagy L.G."/>
            <person name="Floudas D."/>
            <person name="Copeland A."/>
            <person name="Barry K.W."/>
            <person name="Cichocki N."/>
            <person name="Veneault-Fourrey C."/>
            <person name="LaButti K."/>
            <person name="Lindquist E.A."/>
            <person name="Lipzen A."/>
            <person name="Lundell T."/>
            <person name="Morin E."/>
            <person name="Murat C."/>
            <person name="Riley R."/>
            <person name="Ohm R."/>
            <person name="Sun H."/>
            <person name="Tunlid A."/>
            <person name="Henrissat B."/>
            <person name="Grigoriev I.V."/>
            <person name="Hibbett D.S."/>
            <person name="Martin F."/>
        </authorList>
    </citation>
    <scope>NUCLEOTIDE SEQUENCE [LARGE SCALE GENOMIC DNA]</scope>
    <source>
        <strain evidence="7">h7</strain>
    </source>
</reference>
<evidence type="ECO:0000256" key="4">
    <source>
        <dbReference type="PROSITE-ProRule" id="PRU00134"/>
    </source>
</evidence>
<accession>A0A0C3CNS8</accession>
<dbReference type="OrthoDB" id="2957110at2759"/>
<keyword evidence="3" id="KW-0862">Zinc</keyword>
<evidence type="ECO:0000313" key="6">
    <source>
        <dbReference type="EMBL" id="KIM45734.1"/>
    </source>
</evidence>
<keyword evidence="1" id="KW-0479">Metal-binding</keyword>
<proteinExistence type="predicted"/>
<dbReference type="PROSITE" id="PS50865">
    <property type="entry name" value="ZF_MYND_2"/>
    <property type="match status" value="1"/>
</dbReference>
<dbReference type="Gene3D" id="6.10.140.2220">
    <property type="match status" value="1"/>
</dbReference>
<reference evidence="6 7" key="1">
    <citation type="submission" date="2014-04" db="EMBL/GenBank/DDBJ databases">
        <authorList>
            <consortium name="DOE Joint Genome Institute"/>
            <person name="Kuo A."/>
            <person name="Gay G."/>
            <person name="Dore J."/>
            <person name="Kohler A."/>
            <person name="Nagy L.G."/>
            <person name="Floudas D."/>
            <person name="Copeland A."/>
            <person name="Barry K.W."/>
            <person name="Cichocki N."/>
            <person name="Veneault-Fourrey C."/>
            <person name="LaButti K."/>
            <person name="Lindquist E.A."/>
            <person name="Lipzen A."/>
            <person name="Lundell T."/>
            <person name="Morin E."/>
            <person name="Murat C."/>
            <person name="Sun H."/>
            <person name="Tunlid A."/>
            <person name="Henrissat B."/>
            <person name="Grigoriev I.V."/>
            <person name="Hibbett D.S."/>
            <person name="Martin F."/>
            <person name="Nordberg H.P."/>
            <person name="Cantor M.N."/>
            <person name="Hua S.X."/>
        </authorList>
    </citation>
    <scope>NUCLEOTIDE SEQUENCE [LARGE SCALE GENOMIC DNA]</scope>
    <source>
        <strain evidence="7">h7</strain>
    </source>
</reference>
<evidence type="ECO:0000313" key="7">
    <source>
        <dbReference type="Proteomes" id="UP000053424"/>
    </source>
</evidence>
<dbReference type="STRING" id="686832.A0A0C3CNS8"/>
<evidence type="ECO:0000259" key="5">
    <source>
        <dbReference type="PROSITE" id="PS50865"/>
    </source>
</evidence>
<keyword evidence="2 4" id="KW-0863">Zinc-finger</keyword>
<evidence type="ECO:0000256" key="3">
    <source>
        <dbReference type="ARBA" id="ARBA00022833"/>
    </source>
</evidence>